<comment type="caution">
    <text evidence="2">The sequence shown here is derived from an EMBL/GenBank/DDBJ whole genome shotgun (WGS) entry which is preliminary data.</text>
</comment>
<evidence type="ECO:0000313" key="2">
    <source>
        <dbReference type="EMBL" id="TNN81460.1"/>
    </source>
</evidence>
<gene>
    <name evidence="2" type="ORF">EYF80_008232</name>
</gene>
<accession>A0A4Z2ITZ7</accession>
<feature type="region of interest" description="Disordered" evidence="1">
    <location>
        <begin position="15"/>
        <end position="68"/>
    </location>
</feature>
<dbReference type="EMBL" id="SRLO01000046">
    <property type="protein sequence ID" value="TNN81460.1"/>
    <property type="molecule type" value="Genomic_DNA"/>
</dbReference>
<dbReference type="AlphaFoldDB" id="A0A4Z2ITZ7"/>
<dbReference type="Proteomes" id="UP000314294">
    <property type="component" value="Unassembled WGS sequence"/>
</dbReference>
<protein>
    <submittedName>
        <fullName evidence="2">Uncharacterized protein</fullName>
    </submittedName>
</protein>
<name>A0A4Z2ITZ7_9TELE</name>
<feature type="compositionally biased region" description="Polar residues" evidence="1">
    <location>
        <begin position="15"/>
        <end position="26"/>
    </location>
</feature>
<keyword evidence="3" id="KW-1185">Reference proteome</keyword>
<feature type="compositionally biased region" description="Basic and acidic residues" evidence="1">
    <location>
        <begin position="46"/>
        <end position="68"/>
    </location>
</feature>
<proteinExistence type="predicted"/>
<sequence length="139" mass="15853">MKLWSGFVIKSRTDPVQLQSRKSTTVHNRKPDEAEAPLQPSRRSGIHHEGHRVEKKISTSAKSEADRNVEQIHCGQRDYNQHDIQCKRNYNSHSAVQVGRGCCTAERDEADEPAGSWCEGDNMRRINTFKHRISLLSDS</sequence>
<evidence type="ECO:0000313" key="3">
    <source>
        <dbReference type="Proteomes" id="UP000314294"/>
    </source>
</evidence>
<reference evidence="2 3" key="1">
    <citation type="submission" date="2019-03" db="EMBL/GenBank/DDBJ databases">
        <title>First draft genome of Liparis tanakae, snailfish: a comprehensive survey of snailfish specific genes.</title>
        <authorList>
            <person name="Kim W."/>
            <person name="Song I."/>
            <person name="Jeong J.-H."/>
            <person name="Kim D."/>
            <person name="Kim S."/>
            <person name="Ryu S."/>
            <person name="Song J.Y."/>
            <person name="Lee S.K."/>
        </authorList>
    </citation>
    <scope>NUCLEOTIDE SEQUENCE [LARGE SCALE GENOMIC DNA]</scope>
    <source>
        <tissue evidence="2">Muscle</tissue>
    </source>
</reference>
<organism evidence="2 3">
    <name type="scientific">Liparis tanakae</name>
    <name type="common">Tanaka's snailfish</name>
    <dbReference type="NCBI Taxonomy" id="230148"/>
    <lineage>
        <taxon>Eukaryota</taxon>
        <taxon>Metazoa</taxon>
        <taxon>Chordata</taxon>
        <taxon>Craniata</taxon>
        <taxon>Vertebrata</taxon>
        <taxon>Euteleostomi</taxon>
        <taxon>Actinopterygii</taxon>
        <taxon>Neopterygii</taxon>
        <taxon>Teleostei</taxon>
        <taxon>Neoteleostei</taxon>
        <taxon>Acanthomorphata</taxon>
        <taxon>Eupercaria</taxon>
        <taxon>Perciformes</taxon>
        <taxon>Cottioidei</taxon>
        <taxon>Cottales</taxon>
        <taxon>Liparidae</taxon>
        <taxon>Liparis</taxon>
    </lineage>
</organism>
<evidence type="ECO:0000256" key="1">
    <source>
        <dbReference type="SAM" id="MobiDB-lite"/>
    </source>
</evidence>